<gene>
    <name evidence="1" type="ORF">RDWZM_007551</name>
</gene>
<feature type="non-terminal residue" evidence="1">
    <location>
        <position position="1"/>
    </location>
</feature>
<reference evidence="1" key="1">
    <citation type="submission" date="2022-12" db="EMBL/GenBank/DDBJ databases">
        <title>Genome assemblies of Blomia tropicalis.</title>
        <authorList>
            <person name="Cui Y."/>
        </authorList>
    </citation>
    <scope>NUCLEOTIDE SEQUENCE</scope>
    <source>
        <tissue evidence="1">Adult mites</tissue>
    </source>
</reference>
<dbReference type="AlphaFoldDB" id="A0A9Q0LZZ3"/>
<proteinExistence type="predicted"/>
<name>A0A9Q0LZZ3_BLOTA</name>
<accession>A0A9Q0LZZ3</accession>
<dbReference type="EMBL" id="JAPWDV010000003">
    <property type="protein sequence ID" value="KAJ6216394.1"/>
    <property type="molecule type" value="Genomic_DNA"/>
</dbReference>
<dbReference type="Proteomes" id="UP001142055">
    <property type="component" value="Chromosome 3"/>
</dbReference>
<keyword evidence="2" id="KW-1185">Reference proteome</keyword>
<protein>
    <submittedName>
        <fullName evidence="1">Uncharacterized protein</fullName>
    </submittedName>
</protein>
<sequence>TTYSNVHVSESNRVNDRLCEHKSKKKRERKIATNQSFIRSGPQIIVYVAWFASANAGSRTRECRGRVSVNVGNVQMSTCTDHLDQMHELSGQLAMPLEED</sequence>
<evidence type="ECO:0000313" key="1">
    <source>
        <dbReference type="EMBL" id="KAJ6216394.1"/>
    </source>
</evidence>
<evidence type="ECO:0000313" key="2">
    <source>
        <dbReference type="Proteomes" id="UP001142055"/>
    </source>
</evidence>
<comment type="caution">
    <text evidence="1">The sequence shown here is derived from an EMBL/GenBank/DDBJ whole genome shotgun (WGS) entry which is preliminary data.</text>
</comment>
<organism evidence="1 2">
    <name type="scientific">Blomia tropicalis</name>
    <name type="common">Mite</name>
    <dbReference type="NCBI Taxonomy" id="40697"/>
    <lineage>
        <taxon>Eukaryota</taxon>
        <taxon>Metazoa</taxon>
        <taxon>Ecdysozoa</taxon>
        <taxon>Arthropoda</taxon>
        <taxon>Chelicerata</taxon>
        <taxon>Arachnida</taxon>
        <taxon>Acari</taxon>
        <taxon>Acariformes</taxon>
        <taxon>Sarcoptiformes</taxon>
        <taxon>Astigmata</taxon>
        <taxon>Glycyphagoidea</taxon>
        <taxon>Echimyopodidae</taxon>
        <taxon>Blomia</taxon>
    </lineage>
</organism>